<dbReference type="Proteomes" id="UP000231987">
    <property type="component" value="Unassembled WGS sequence"/>
</dbReference>
<name>A0A2J0Z4A7_RHIML</name>
<protein>
    <submittedName>
        <fullName evidence="3">Uncharacterized protein</fullName>
    </submittedName>
</protein>
<comment type="caution">
    <text evidence="3">The sequence shown here is derived from an EMBL/GenBank/DDBJ whole genome shotgun (WGS) entry which is preliminary data.</text>
</comment>
<keyword evidence="2" id="KW-0472">Membrane</keyword>
<feature type="region of interest" description="Disordered" evidence="1">
    <location>
        <begin position="59"/>
        <end position="94"/>
    </location>
</feature>
<evidence type="ECO:0000313" key="4">
    <source>
        <dbReference type="Proteomes" id="UP000231987"/>
    </source>
</evidence>
<evidence type="ECO:0000256" key="1">
    <source>
        <dbReference type="SAM" id="MobiDB-lite"/>
    </source>
</evidence>
<reference evidence="3 4" key="1">
    <citation type="submission" date="2017-06" db="EMBL/GenBank/DDBJ databases">
        <title>Ensifer strains isolated from leguminous trees and herbs display diverse denitrification phenotypes with some acting as strong N2O sinks.</title>
        <authorList>
            <person name="Woliy K."/>
            <person name="Mania D."/>
            <person name="Bakken L.R."/>
            <person name="Frostegard A."/>
        </authorList>
    </citation>
    <scope>NUCLEOTIDE SEQUENCE [LARGE SCALE GENOMIC DNA]</scope>
    <source>
        <strain evidence="3 4">AC50a</strain>
    </source>
</reference>
<proteinExistence type="predicted"/>
<gene>
    <name evidence="3" type="ORF">CEJ86_11480</name>
</gene>
<evidence type="ECO:0000256" key="2">
    <source>
        <dbReference type="SAM" id="Phobius"/>
    </source>
</evidence>
<feature type="transmembrane region" description="Helical" evidence="2">
    <location>
        <begin position="20"/>
        <end position="40"/>
    </location>
</feature>
<sequence>MADNDNASQPNADLFARLSAVQTILVAIVALFALAGLMLVGKGFYVKAKDEVAQYLLQQNSGARHRPATEGEPQPTRLEAIREAPGPLTTGSVR</sequence>
<dbReference type="AlphaFoldDB" id="A0A2J0Z4A7"/>
<accession>A0A2J0Z4A7</accession>
<keyword evidence="2" id="KW-1133">Transmembrane helix</keyword>
<dbReference type="EMBL" id="NJGD01000004">
    <property type="protein sequence ID" value="PJR15332.1"/>
    <property type="molecule type" value="Genomic_DNA"/>
</dbReference>
<organism evidence="3 4">
    <name type="scientific">Rhizobium meliloti</name>
    <name type="common">Ensifer meliloti</name>
    <name type="synonym">Sinorhizobium meliloti</name>
    <dbReference type="NCBI Taxonomy" id="382"/>
    <lineage>
        <taxon>Bacteria</taxon>
        <taxon>Pseudomonadati</taxon>
        <taxon>Pseudomonadota</taxon>
        <taxon>Alphaproteobacteria</taxon>
        <taxon>Hyphomicrobiales</taxon>
        <taxon>Rhizobiaceae</taxon>
        <taxon>Sinorhizobium/Ensifer group</taxon>
        <taxon>Sinorhizobium</taxon>
    </lineage>
</organism>
<evidence type="ECO:0000313" key="3">
    <source>
        <dbReference type="EMBL" id="PJR15332.1"/>
    </source>
</evidence>
<keyword evidence="2" id="KW-0812">Transmembrane</keyword>
<dbReference type="RefSeq" id="WP_100671815.1">
    <property type="nucleotide sequence ID" value="NZ_JBKOIJ010000001.1"/>
</dbReference>